<dbReference type="PANTHER" id="PTHR48207:SF3">
    <property type="entry name" value="SUCCINATE--HYDROXYMETHYLGLUTARATE COA-TRANSFERASE"/>
    <property type="match status" value="1"/>
</dbReference>
<dbReference type="Proteomes" id="UP000046373">
    <property type="component" value="Unassembled WGS sequence"/>
</dbReference>
<dbReference type="SUPFAM" id="SSF89796">
    <property type="entry name" value="CoA-transferase family III (CaiB/BaiF)"/>
    <property type="match status" value="1"/>
</dbReference>
<dbReference type="Gene3D" id="3.40.50.10540">
    <property type="entry name" value="Crotonobetainyl-coa:carnitine coa-transferase, domain 1"/>
    <property type="match status" value="1"/>
</dbReference>
<dbReference type="Pfam" id="PF02515">
    <property type="entry name" value="CoA_transf_3"/>
    <property type="match status" value="1"/>
</dbReference>
<evidence type="ECO:0000256" key="1">
    <source>
        <dbReference type="ARBA" id="ARBA00022679"/>
    </source>
</evidence>
<dbReference type="PANTHER" id="PTHR48207">
    <property type="entry name" value="SUCCINATE--HYDROXYMETHYLGLUTARATE COA-TRANSFERASE"/>
    <property type="match status" value="1"/>
</dbReference>
<dbReference type="GO" id="GO:0008410">
    <property type="term" value="F:CoA-transferase activity"/>
    <property type="evidence" value="ECO:0007669"/>
    <property type="project" value="TreeGrafter"/>
</dbReference>
<dbReference type="InterPro" id="IPR023606">
    <property type="entry name" value="CoA-Trfase_III_dom_1_sf"/>
</dbReference>
<keyword evidence="1 2" id="KW-0808">Transferase</keyword>
<dbReference type="EC" id="2.-.-.-" evidence="2"/>
<name>A0A090GKE4_MESPL</name>
<sequence>MPGPLSGVRVLELARILAGPWAGQILADLGADVVKVERTGAGDDTRGWGPPFVEGADGEPLSAAYYHACNRGKRSVAVDFETEAGRRIVKKLAARSDIVIENFKTGGLAKFGLDYERLSKDNPDIIYCSITGFGQDGPYSHRAGYDLLIQGMGGLMDLTGEPNGEPMRGGIAFADIITGIYSALAILAALNDRITNGKGAYIDMALLDTQVAILANHAASYFASGKAPKRMGNAHPAIVPYQVFPVSDGHVTVACGNDTQFARLITLLGAPELARDERYITNAGRVLNRGTLIPHMLKLTARVSRADLLGHLEKAGVPGGPINTLEDVFDDPQVIARQIRIDLPSKFARGGSISSVRSPITINGMRMAADRPPPLLGEHTQEVLAEIGES</sequence>
<gene>
    <name evidence="2" type="ORF">MPLDJ20_20125</name>
</gene>
<proteinExistence type="predicted"/>
<dbReference type="EMBL" id="CCNB01000012">
    <property type="protein sequence ID" value="CDX35283.1"/>
    <property type="molecule type" value="Genomic_DNA"/>
</dbReference>
<dbReference type="InterPro" id="IPR003673">
    <property type="entry name" value="CoA-Trfase_fam_III"/>
</dbReference>
<evidence type="ECO:0000313" key="3">
    <source>
        <dbReference type="Proteomes" id="UP000046373"/>
    </source>
</evidence>
<dbReference type="InterPro" id="IPR050483">
    <property type="entry name" value="CoA-transferase_III_domain"/>
</dbReference>
<dbReference type="InterPro" id="IPR044855">
    <property type="entry name" value="CoA-Trfase_III_dom3_sf"/>
</dbReference>
<accession>A0A090GKE4</accession>
<organism evidence="2 3">
    <name type="scientific">Mesorhizobium plurifarium</name>
    <dbReference type="NCBI Taxonomy" id="69974"/>
    <lineage>
        <taxon>Bacteria</taxon>
        <taxon>Pseudomonadati</taxon>
        <taxon>Pseudomonadota</taxon>
        <taxon>Alphaproteobacteria</taxon>
        <taxon>Hyphomicrobiales</taxon>
        <taxon>Phyllobacteriaceae</taxon>
        <taxon>Mesorhizobium</taxon>
    </lineage>
</organism>
<dbReference type="Gene3D" id="3.30.1540.10">
    <property type="entry name" value="formyl-coa transferase, domain 3"/>
    <property type="match status" value="1"/>
</dbReference>
<dbReference type="AlphaFoldDB" id="A0A090GKE4"/>
<evidence type="ECO:0000313" key="2">
    <source>
        <dbReference type="EMBL" id="CDX35283.1"/>
    </source>
</evidence>
<protein>
    <submittedName>
        <fullName evidence="2">Putative enzyme</fullName>
        <ecNumber evidence="2">2.-.-.-</ecNumber>
    </submittedName>
</protein>
<reference evidence="2 3" key="1">
    <citation type="submission" date="2014-08" db="EMBL/GenBank/DDBJ databases">
        <authorList>
            <person name="Moulin Lionel"/>
        </authorList>
    </citation>
    <scope>NUCLEOTIDE SEQUENCE [LARGE SCALE GENOMIC DNA]</scope>
</reference>